<protein>
    <submittedName>
        <fullName evidence="2">Ribonuclease D</fullName>
    </submittedName>
</protein>
<dbReference type="Pfam" id="PF00570">
    <property type="entry name" value="HRDC"/>
    <property type="match status" value="1"/>
</dbReference>
<dbReference type="GO" id="GO:0006139">
    <property type="term" value="P:nucleobase-containing compound metabolic process"/>
    <property type="evidence" value="ECO:0007669"/>
    <property type="project" value="InterPro"/>
</dbReference>
<dbReference type="SUPFAM" id="SSF53098">
    <property type="entry name" value="Ribonuclease H-like"/>
    <property type="match status" value="1"/>
</dbReference>
<dbReference type="InterPro" id="IPR012337">
    <property type="entry name" value="RNaseH-like_sf"/>
</dbReference>
<dbReference type="RefSeq" id="WP_143936440.1">
    <property type="nucleotide sequence ID" value="NZ_VKKG01000001.1"/>
</dbReference>
<dbReference type="Pfam" id="PF18305">
    <property type="entry name" value="DNA_pol_A_exoN"/>
    <property type="match status" value="1"/>
</dbReference>
<dbReference type="GO" id="GO:0008408">
    <property type="term" value="F:3'-5' exonuclease activity"/>
    <property type="evidence" value="ECO:0007669"/>
    <property type="project" value="InterPro"/>
</dbReference>
<dbReference type="GO" id="GO:0000166">
    <property type="term" value="F:nucleotide binding"/>
    <property type="evidence" value="ECO:0007669"/>
    <property type="project" value="InterPro"/>
</dbReference>
<dbReference type="PROSITE" id="PS50967">
    <property type="entry name" value="HRDC"/>
    <property type="match status" value="1"/>
</dbReference>
<comment type="caution">
    <text evidence="2">The sequence shown here is derived from an EMBL/GenBank/DDBJ whole genome shotgun (WGS) entry which is preliminary data.</text>
</comment>
<accession>A0A553K3T0</accession>
<dbReference type="InterPro" id="IPR036397">
    <property type="entry name" value="RNaseH_sf"/>
</dbReference>
<dbReference type="SUPFAM" id="SSF47819">
    <property type="entry name" value="HRDC-like"/>
    <property type="match status" value="1"/>
</dbReference>
<sequence>MSGYVERSREPLRPVVNTWAMYDECLNVLEQGTGPVAFDAERAHGHRYWPKAYLLQIRREGAGTWLIDPVAFEEGGPAELDELVEVCGDSTWVVHAASQDLPCMREVGIRPARLFDTELGGRLLSEPSVSLGALLQTKLGIALRKAHSAQNWATRPLPEDWLIYAALDVDYLLELAEVVRAELESMGRIEWAEQEFAATLEQFSREPEPRQDPWRRLSGITSLRTSKQLAIARELWLERDQIARDRDRPPGRILHDSAILEIATRAKGDAPIPGAAEVSEIGGFRHRGAQRYRTNWVRALERVAGMRASQYPARRTPSTGIPHPKNWDRTNPEAAELWARVRPAVDELACEISLQPSLIAPPAVLQEVVYHHREDQDLTASLLRRGARPWQVEFLGPLLDEVIPD</sequence>
<evidence type="ECO:0000313" key="3">
    <source>
        <dbReference type="Proteomes" id="UP000317638"/>
    </source>
</evidence>
<evidence type="ECO:0000259" key="1">
    <source>
        <dbReference type="PROSITE" id="PS50967"/>
    </source>
</evidence>
<dbReference type="InterPro" id="IPR002562">
    <property type="entry name" value="3'-5'_exonuclease_dom"/>
</dbReference>
<dbReference type="PANTHER" id="PTHR47649:SF1">
    <property type="entry name" value="RIBONUCLEASE D"/>
    <property type="match status" value="1"/>
</dbReference>
<dbReference type="SMART" id="SM00474">
    <property type="entry name" value="35EXOc"/>
    <property type="match status" value="1"/>
</dbReference>
<organism evidence="2 3">
    <name type="scientific">Tessaracoccus rhinocerotis</name>
    <dbReference type="NCBI Taxonomy" id="1689449"/>
    <lineage>
        <taxon>Bacteria</taxon>
        <taxon>Bacillati</taxon>
        <taxon>Actinomycetota</taxon>
        <taxon>Actinomycetes</taxon>
        <taxon>Propionibacteriales</taxon>
        <taxon>Propionibacteriaceae</taxon>
        <taxon>Tessaracoccus</taxon>
    </lineage>
</organism>
<gene>
    <name evidence="2" type="ORF">FOJ82_00060</name>
</gene>
<name>A0A553K3T0_9ACTN</name>
<dbReference type="AlphaFoldDB" id="A0A553K3T0"/>
<dbReference type="InterPro" id="IPR010997">
    <property type="entry name" value="HRDC-like_sf"/>
</dbReference>
<dbReference type="InterPro" id="IPR051086">
    <property type="entry name" value="RNase_D-like"/>
</dbReference>
<evidence type="ECO:0000313" key="2">
    <source>
        <dbReference type="EMBL" id="TRY19351.1"/>
    </source>
</evidence>
<dbReference type="GO" id="GO:0003676">
    <property type="term" value="F:nucleic acid binding"/>
    <property type="evidence" value="ECO:0007669"/>
    <property type="project" value="InterPro"/>
</dbReference>
<feature type="domain" description="HRDC" evidence="1">
    <location>
        <begin position="225"/>
        <end position="310"/>
    </location>
</feature>
<proteinExistence type="predicted"/>
<dbReference type="InterPro" id="IPR041605">
    <property type="entry name" value="Exo_C"/>
</dbReference>
<dbReference type="EMBL" id="VKKG01000001">
    <property type="protein sequence ID" value="TRY19351.1"/>
    <property type="molecule type" value="Genomic_DNA"/>
</dbReference>
<dbReference type="CDD" id="cd06142">
    <property type="entry name" value="RNaseD_exo"/>
    <property type="match status" value="1"/>
</dbReference>
<dbReference type="Gene3D" id="3.30.420.10">
    <property type="entry name" value="Ribonuclease H-like superfamily/Ribonuclease H"/>
    <property type="match status" value="1"/>
</dbReference>
<dbReference type="Gene3D" id="1.10.150.80">
    <property type="entry name" value="HRDC domain"/>
    <property type="match status" value="2"/>
</dbReference>
<dbReference type="Pfam" id="PF01612">
    <property type="entry name" value="DNA_pol_A_exo1"/>
    <property type="match status" value="1"/>
</dbReference>
<dbReference type="PANTHER" id="PTHR47649">
    <property type="entry name" value="RIBONUCLEASE D"/>
    <property type="match status" value="1"/>
</dbReference>
<dbReference type="InterPro" id="IPR002121">
    <property type="entry name" value="HRDC_dom"/>
</dbReference>
<dbReference type="OrthoDB" id="144122at2"/>
<dbReference type="Proteomes" id="UP000317638">
    <property type="component" value="Unassembled WGS sequence"/>
</dbReference>
<keyword evidence="3" id="KW-1185">Reference proteome</keyword>
<dbReference type="InterPro" id="IPR044876">
    <property type="entry name" value="HRDC_dom_sf"/>
</dbReference>
<reference evidence="2 3" key="1">
    <citation type="submission" date="2019-07" db="EMBL/GenBank/DDBJ databases">
        <authorList>
            <person name="Zhou L.-Y."/>
        </authorList>
    </citation>
    <scope>NUCLEOTIDE SEQUENCE [LARGE SCALE GENOMIC DNA]</scope>
    <source>
        <strain evidence="2 3">YIM 101269</strain>
    </source>
</reference>